<evidence type="ECO:0000313" key="2">
    <source>
        <dbReference type="EMBL" id="ADC46168.1"/>
    </source>
</evidence>
<dbReference type="OrthoDB" id="78473at2157"/>
<accession>D3DZZ2</accession>
<gene>
    <name evidence="2" type="ordered locus">mru_0316</name>
</gene>
<protein>
    <submittedName>
        <fullName evidence="2">Phage-related protein</fullName>
    </submittedName>
</protein>
<evidence type="ECO:0000256" key="1">
    <source>
        <dbReference type="SAM" id="MobiDB-lite"/>
    </source>
</evidence>
<dbReference type="GeneID" id="8769956"/>
<keyword evidence="3" id="KW-1185">Reference proteome</keyword>
<reference evidence="2 3" key="1">
    <citation type="journal article" date="2010" name="PLoS ONE">
        <title>The genome sequence of the rumen methanogen Methanobrevibacter ruminantium reveals new possibilities for controlling ruminant methane emissions.</title>
        <authorList>
            <person name="Leahy S.C."/>
            <person name="Kelly W.J."/>
            <person name="Altermann E."/>
            <person name="Ronimus R.S."/>
            <person name="Yeoman C.J."/>
            <person name="Pacheco D.M."/>
            <person name="Li D."/>
            <person name="Kong Z."/>
            <person name="McTavish S."/>
            <person name="Sang C."/>
            <person name="Lambie S.C."/>
            <person name="Janssen P.H."/>
            <person name="Dey D."/>
            <person name="Attwood G.T."/>
        </authorList>
    </citation>
    <scope>NUCLEOTIDE SEQUENCE [LARGE SCALE GENOMIC DNA]</scope>
    <source>
        <strain evidence="3">ATCC 35063 / DSM 1093 / JCM 13430 / OCM 146 / M1</strain>
    </source>
</reference>
<feature type="compositionally biased region" description="Polar residues" evidence="1">
    <location>
        <begin position="303"/>
        <end position="316"/>
    </location>
</feature>
<evidence type="ECO:0000313" key="3">
    <source>
        <dbReference type="Proteomes" id="UP000008680"/>
    </source>
</evidence>
<sequence>MASVTKYPSNVSQTTGGKFVSFSNLANIKNNADGAHAVSSVLIKSKKQSPNRPSTVSCKGFGFSLPEGAEPTKITVTYRHRKNAGSDYSSKNKTHICNIGGPTISLLGVSGFSSKGSGCTTTMTTHTKAFSVHGKLSRAQVNSANFGVKLDYPTNSNTYNGYMRISYVRVTVEYITSQYSVSVKHVSGTYEDEDYVVSLGISNKNLTSYNPTCTLTVPAGFTYKGVTGAATGTVTKVNNRTFSWNPQLQGRAGSRQISLAFEPNVTFPEGTDSYSGTFRLSESLNGANSSLNAVISKRPAPSGSETAGESTQVLENEDTLSGNDSYLILNVGEEFLFSVEFTDAENAVYNRIGNGEDDWGRIALTLFKLVDGSWIGRSHYDVSTQLEYDESIPEEVALAEGDKWSLNKTLSIGQVGTYRFSLRYENEHNHELDYDMRQFLAYVRPSEEQLGNPCFTVLRLSDEECDRLGSLHTYIAQAYMKHITDDTHPRDWYRNLRLGVFNNAIADNITVTSEEVDGEIIETVEDSTDYESLTNEDIFNNAEYWSDALANVNEFDNLECEFTYNEDYPLCIIMTGDYNEADGYDYDVGTVEYTNPCIVEKDVYKQREPSGNYPIPLENVLSNDDSSELGIEQFNISTPIILYTLPFDEGYGTNEEMTIRGIEVSGTLEQSDELTVNAKLKSPTGISGTRSIIIEENDLTLDSTNEFRIGGFGDLWGFSTFDLTNLDDFELELTVNNNIHDTEANINFQDVKITFYLEFIQDQKINIKINEEDLSFYGVFTDDVIIPEGLETDTSFLTIDGTDTNDAYRQNIKEKEIELILYIAECDFQSSTDMLRQLSKVLVNERDDYNRPIPNRIEFSHYPDVYFEYVMESALSVESDISTYNIKAKLTIPSGTAFSKKTYSTGVDGYVQGIAPVNPVITFKPQSDTVEILERKSGQRFNMTYTAGWETMIAEIDCESHTVVLKTDEDDSEMTDISGACDFNVDWFSLHGEYQFEGTGCNIRTVSYNERW</sequence>
<dbReference type="EMBL" id="CP001719">
    <property type="protein sequence ID" value="ADC46168.1"/>
    <property type="molecule type" value="Genomic_DNA"/>
</dbReference>
<dbReference type="AlphaFoldDB" id="D3DZZ2"/>
<name>D3DZZ2_METRM</name>
<feature type="region of interest" description="Disordered" evidence="1">
    <location>
        <begin position="297"/>
        <end position="316"/>
    </location>
</feature>
<proteinExistence type="predicted"/>
<dbReference type="HOGENOM" id="CLU_297495_0_0_2"/>
<organism evidence="2 3">
    <name type="scientific">Methanobrevibacter ruminantium (strain ATCC 35063 / DSM 1093 / JCM 13430 / OCM 146 / M1)</name>
    <name type="common">Methanobacterium ruminantium</name>
    <dbReference type="NCBI Taxonomy" id="634498"/>
    <lineage>
        <taxon>Archaea</taxon>
        <taxon>Methanobacteriati</taxon>
        <taxon>Methanobacteriota</taxon>
        <taxon>Methanomada group</taxon>
        <taxon>Methanobacteria</taxon>
        <taxon>Methanobacteriales</taxon>
        <taxon>Methanobacteriaceae</taxon>
        <taxon>Methanobrevibacter</taxon>
    </lineage>
</organism>
<dbReference type="KEGG" id="mru:mru_0316"/>
<dbReference type="RefSeq" id="WP_012955124.1">
    <property type="nucleotide sequence ID" value="NC_013790.1"/>
</dbReference>
<dbReference type="STRING" id="634498.mru_0316"/>
<dbReference type="Proteomes" id="UP000008680">
    <property type="component" value="Chromosome"/>
</dbReference>
<dbReference type="PATRIC" id="fig|634498.28.peg.320"/>